<proteinExistence type="inferred from homology"/>
<evidence type="ECO:0000256" key="3">
    <source>
        <dbReference type="ARBA" id="ARBA00022801"/>
    </source>
</evidence>
<keyword evidence="4" id="KW-0788">Thiol protease</keyword>
<dbReference type="GO" id="GO:0008234">
    <property type="term" value="F:cysteine-type peptidase activity"/>
    <property type="evidence" value="ECO:0007669"/>
    <property type="project" value="UniProtKB-KW"/>
</dbReference>
<dbReference type="EMBL" id="JAPTNE010000005">
    <property type="protein sequence ID" value="MCZ0806200.1"/>
    <property type="molecule type" value="Genomic_DNA"/>
</dbReference>
<comment type="similarity">
    <text evidence="1">Belongs to the peptidase C40 family.</text>
</comment>
<gene>
    <name evidence="6" type="ORF">O0554_04575</name>
</gene>
<dbReference type="InterPro" id="IPR057812">
    <property type="entry name" value="SH3_YKFC_2nd"/>
</dbReference>
<dbReference type="Pfam" id="PF23795">
    <property type="entry name" value="SH3_YKFC_2nd"/>
    <property type="match status" value="1"/>
</dbReference>
<sequence>MSTSKQQYVVSVNVATLWTSPESPRELDQPALQNPAQLLEWLKVLDYHERLELCEANKTQTQVLFGTIVQVEEEAGDWVKVLISDQPTLNNKKGYPGWMPRTQLALVNWPISTPDELIAIVQVSKACLYVEKEGLNKDVSGEGMLQQKAIELELSYLTALPVVEQEDMWVRVQTPIGERWLKKSDVSIRTRDEKGDVSGELIVQAGRQFLGLPYLWAGASSFGYDCSGFAYSMHKAFGKIIPRDASNQAKFGLEIPLEEVQPGDLLFFAYEQGKGTIHHVAISLGGTRMLHAPKTGRCVEELEIIGHPDYEPELCIARRYWHLTKPVSIHDDK</sequence>
<dbReference type="PANTHER" id="PTHR47053:SF3">
    <property type="entry name" value="GAMMA-D-GLUTAMYL-L-LYSINE DIPEPTIDYL-PEPTIDASE"/>
    <property type="match status" value="1"/>
</dbReference>
<organism evidence="6 7">
    <name type="scientific">Brevibacillus laterosporus</name>
    <name type="common">Bacillus laterosporus</name>
    <dbReference type="NCBI Taxonomy" id="1465"/>
    <lineage>
        <taxon>Bacteria</taxon>
        <taxon>Bacillati</taxon>
        <taxon>Bacillota</taxon>
        <taxon>Bacilli</taxon>
        <taxon>Bacillales</taxon>
        <taxon>Paenibacillaceae</taxon>
        <taxon>Brevibacillus</taxon>
    </lineage>
</organism>
<dbReference type="Gene3D" id="3.90.1720.10">
    <property type="entry name" value="endopeptidase domain like (from Nostoc punctiforme)"/>
    <property type="match status" value="1"/>
</dbReference>
<protein>
    <submittedName>
        <fullName evidence="6">NlpC/P60 family protein</fullName>
    </submittedName>
</protein>
<dbReference type="SUPFAM" id="SSF54001">
    <property type="entry name" value="Cysteine proteinases"/>
    <property type="match status" value="1"/>
</dbReference>
<dbReference type="InterPro" id="IPR051202">
    <property type="entry name" value="Peptidase_C40"/>
</dbReference>
<reference evidence="6" key="1">
    <citation type="submission" date="2022-09" db="EMBL/GenBank/DDBJ databases">
        <title>Genome analysis and characterization of larvicidal activity of Brevibacillus strains.</title>
        <authorList>
            <person name="Patrusheva E.V."/>
            <person name="Izotova A.O."/>
            <person name="Toshchakov S.V."/>
            <person name="Sineoky S.P."/>
        </authorList>
    </citation>
    <scope>NUCLEOTIDE SEQUENCE</scope>
    <source>
        <strain evidence="6">VKPM_B-13247</strain>
    </source>
</reference>
<evidence type="ECO:0000256" key="2">
    <source>
        <dbReference type="ARBA" id="ARBA00022670"/>
    </source>
</evidence>
<dbReference type="Proteomes" id="UP001077662">
    <property type="component" value="Unassembled WGS sequence"/>
</dbReference>
<dbReference type="Gene3D" id="2.30.30.40">
    <property type="entry name" value="SH3 Domains"/>
    <property type="match status" value="2"/>
</dbReference>
<dbReference type="PROSITE" id="PS51935">
    <property type="entry name" value="NLPC_P60"/>
    <property type="match status" value="1"/>
</dbReference>
<dbReference type="PANTHER" id="PTHR47053">
    <property type="entry name" value="MUREIN DD-ENDOPEPTIDASE MEPH-RELATED"/>
    <property type="match status" value="1"/>
</dbReference>
<evidence type="ECO:0000256" key="1">
    <source>
        <dbReference type="ARBA" id="ARBA00007074"/>
    </source>
</evidence>
<keyword evidence="2" id="KW-0645">Protease</keyword>
<name>A0AAP3DFK3_BRELA</name>
<dbReference type="GO" id="GO:0006508">
    <property type="term" value="P:proteolysis"/>
    <property type="evidence" value="ECO:0007669"/>
    <property type="project" value="UniProtKB-KW"/>
</dbReference>
<dbReference type="InterPro" id="IPR038765">
    <property type="entry name" value="Papain-like_cys_pep_sf"/>
</dbReference>
<evidence type="ECO:0000313" key="7">
    <source>
        <dbReference type="Proteomes" id="UP001077662"/>
    </source>
</evidence>
<evidence type="ECO:0000313" key="6">
    <source>
        <dbReference type="EMBL" id="MCZ0806200.1"/>
    </source>
</evidence>
<evidence type="ECO:0000256" key="4">
    <source>
        <dbReference type="ARBA" id="ARBA00022807"/>
    </source>
</evidence>
<accession>A0AAP3DFK3</accession>
<dbReference type="AlphaFoldDB" id="A0AAP3DFK3"/>
<comment type="caution">
    <text evidence="6">The sequence shown here is derived from an EMBL/GenBank/DDBJ whole genome shotgun (WGS) entry which is preliminary data.</text>
</comment>
<evidence type="ECO:0000259" key="5">
    <source>
        <dbReference type="PROSITE" id="PS51935"/>
    </source>
</evidence>
<dbReference type="RefSeq" id="WP_258432991.1">
    <property type="nucleotide sequence ID" value="NZ_JANSGW010000005.1"/>
</dbReference>
<dbReference type="InterPro" id="IPR000064">
    <property type="entry name" value="NLP_P60_dom"/>
</dbReference>
<feature type="domain" description="NlpC/P60" evidence="5">
    <location>
        <begin position="196"/>
        <end position="321"/>
    </location>
</feature>
<dbReference type="Pfam" id="PF00877">
    <property type="entry name" value="NLPC_P60"/>
    <property type="match status" value="1"/>
</dbReference>
<keyword evidence="3" id="KW-0378">Hydrolase</keyword>